<protein>
    <submittedName>
        <fullName evidence="1">3450_t:CDS:1</fullName>
    </submittedName>
</protein>
<evidence type="ECO:0000313" key="1">
    <source>
        <dbReference type="EMBL" id="CAG8530740.1"/>
    </source>
</evidence>
<gene>
    <name evidence="1" type="ORF">SPELUC_LOCUS4353</name>
</gene>
<organism evidence="1 2">
    <name type="scientific">Cetraspora pellucida</name>
    <dbReference type="NCBI Taxonomy" id="1433469"/>
    <lineage>
        <taxon>Eukaryota</taxon>
        <taxon>Fungi</taxon>
        <taxon>Fungi incertae sedis</taxon>
        <taxon>Mucoromycota</taxon>
        <taxon>Glomeromycotina</taxon>
        <taxon>Glomeromycetes</taxon>
        <taxon>Diversisporales</taxon>
        <taxon>Gigasporaceae</taxon>
        <taxon>Cetraspora</taxon>
    </lineage>
</organism>
<dbReference type="EMBL" id="CAJVPW010003849">
    <property type="protein sequence ID" value="CAG8530740.1"/>
    <property type="molecule type" value="Genomic_DNA"/>
</dbReference>
<dbReference type="Proteomes" id="UP000789366">
    <property type="component" value="Unassembled WGS sequence"/>
</dbReference>
<accession>A0ACA9LH66</accession>
<proteinExistence type="predicted"/>
<name>A0ACA9LH66_9GLOM</name>
<sequence>MNKFDINGDNFNDDIDYNKETFEVAQNTILSYAETYKEETFSDHQETILSYARTYKKSYNETYNNYQEFTENQEIISSYAGITKRRRLETLSIPNAVLEETSQLYIEMTFKIEEKKLDKNDGVYKYVFKCQHARIFQPKKTAIDPSQQCNRESVKTDCTCYINICWPLRSPSPIVTKMNLEH</sequence>
<reference evidence="1" key="1">
    <citation type="submission" date="2021-06" db="EMBL/GenBank/DDBJ databases">
        <authorList>
            <person name="Kallberg Y."/>
            <person name="Tangrot J."/>
            <person name="Rosling A."/>
        </authorList>
    </citation>
    <scope>NUCLEOTIDE SEQUENCE</scope>
    <source>
        <strain evidence="1">28 12/20/2015</strain>
    </source>
</reference>
<evidence type="ECO:0000313" key="2">
    <source>
        <dbReference type="Proteomes" id="UP000789366"/>
    </source>
</evidence>
<keyword evidence="2" id="KW-1185">Reference proteome</keyword>
<comment type="caution">
    <text evidence="1">The sequence shown here is derived from an EMBL/GenBank/DDBJ whole genome shotgun (WGS) entry which is preliminary data.</text>
</comment>